<keyword evidence="5" id="KW-0653">Protein transport</keyword>
<proteinExistence type="inferred from homology"/>
<dbReference type="InParanoid" id="A0A0L0H6U3"/>
<dbReference type="FunCoup" id="A0A0L0H6U3">
    <property type="interactions" value="452"/>
</dbReference>
<keyword evidence="7" id="KW-0333">Golgi apparatus</keyword>
<reference evidence="12 13" key="1">
    <citation type="submission" date="2009-08" db="EMBL/GenBank/DDBJ databases">
        <title>The Genome Sequence of Spizellomyces punctatus strain DAOM BR117.</title>
        <authorList>
            <consortium name="The Broad Institute Genome Sequencing Platform"/>
            <person name="Russ C."/>
            <person name="Cuomo C."/>
            <person name="Shea T."/>
            <person name="Young S.K."/>
            <person name="Zeng Q."/>
            <person name="Koehrsen M."/>
            <person name="Haas B."/>
            <person name="Borodovsky M."/>
            <person name="Guigo R."/>
            <person name="Alvarado L."/>
            <person name="Berlin A."/>
            <person name="Bochicchio J."/>
            <person name="Borenstein D."/>
            <person name="Chapman S."/>
            <person name="Chen Z."/>
            <person name="Engels R."/>
            <person name="Freedman E."/>
            <person name="Gellesch M."/>
            <person name="Goldberg J."/>
            <person name="Griggs A."/>
            <person name="Gujja S."/>
            <person name="Heiman D."/>
            <person name="Hepburn T."/>
            <person name="Howarth C."/>
            <person name="Jen D."/>
            <person name="Larson L."/>
            <person name="Lewis B."/>
            <person name="Mehta T."/>
            <person name="Park D."/>
            <person name="Pearson M."/>
            <person name="Roberts A."/>
            <person name="Saif S."/>
            <person name="Shenoy N."/>
            <person name="Sisk P."/>
            <person name="Stolte C."/>
            <person name="Sykes S."/>
            <person name="Thomson T."/>
            <person name="Walk T."/>
            <person name="White J."/>
            <person name="Yandava C."/>
            <person name="Burger G."/>
            <person name="Gray M.W."/>
            <person name="Holland P.W.H."/>
            <person name="King N."/>
            <person name="Lang F.B.F."/>
            <person name="Roger A.J."/>
            <person name="Ruiz-Trillo I."/>
            <person name="Lander E."/>
            <person name="Nusbaum C."/>
        </authorList>
    </citation>
    <scope>NUCLEOTIDE SEQUENCE [LARGE SCALE GENOMIC DNA]</scope>
    <source>
        <strain evidence="12 13">DAOM BR117</strain>
    </source>
</reference>
<keyword evidence="3" id="KW-0813">Transport</keyword>
<dbReference type="GeneID" id="27691081"/>
<dbReference type="GO" id="GO:0000149">
    <property type="term" value="F:SNARE binding"/>
    <property type="evidence" value="ECO:0007669"/>
    <property type="project" value="TreeGrafter"/>
</dbReference>
<organism evidence="12 13">
    <name type="scientific">Spizellomyces punctatus (strain DAOM BR117)</name>
    <dbReference type="NCBI Taxonomy" id="645134"/>
    <lineage>
        <taxon>Eukaryota</taxon>
        <taxon>Fungi</taxon>
        <taxon>Fungi incertae sedis</taxon>
        <taxon>Chytridiomycota</taxon>
        <taxon>Chytridiomycota incertae sedis</taxon>
        <taxon>Chytridiomycetes</taxon>
        <taxon>Spizellomycetales</taxon>
        <taxon>Spizellomycetaceae</taxon>
        <taxon>Spizellomyces</taxon>
    </lineage>
</organism>
<dbReference type="PANTHER" id="PTHR19957:SF83">
    <property type="entry name" value="SYNTAXIN-16"/>
    <property type="match status" value="1"/>
</dbReference>
<evidence type="ECO:0000256" key="1">
    <source>
        <dbReference type="ARBA" id="ARBA00004409"/>
    </source>
</evidence>
<dbReference type="GO" id="GO:0000139">
    <property type="term" value="C:Golgi membrane"/>
    <property type="evidence" value="ECO:0007669"/>
    <property type="project" value="UniProtKB-SubCell"/>
</dbReference>
<dbReference type="InterPro" id="IPR000727">
    <property type="entry name" value="T_SNARE_dom"/>
</dbReference>
<dbReference type="InterPro" id="IPR045242">
    <property type="entry name" value="Syntaxin"/>
</dbReference>
<dbReference type="AlphaFoldDB" id="A0A0L0H6U3"/>
<comment type="similarity">
    <text evidence="2">Belongs to the syntaxin family.</text>
</comment>
<keyword evidence="8" id="KW-0175">Coiled coil</keyword>
<dbReference type="Gene3D" id="1.20.58.70">
    <property type="match status" value="1"/>
</dbReference>
<dbReference type="CDD" id="cd15845">
    <property type="entry name" value="SNARE_syntaxin16"/>
    <property type="match status" value="1"/>
</dbReference>
<dbReference type="STRING" id="645134.A0A0L0H6U3"/>
<name>A0A0L0H6U3_SPIPD</name>
<evidence type="ECO:0000313" key="13">
    <source>
        <dbReference type="Proteomes" id="UP000053201"/>
    </source>
</evidence>
<dbReference type="GO" id="GO:0005484">
    <property type="term" value="F:SNAP receptor activity"/>
    <property type="evidence" value="ECO:0007669"/>
    <property type="project" value="TreeGrafter"/>
</dbReference>
<dbReference type="OMA" id="NRKMCII"/>
<evidence type="ECO:0000256" key="2">
    <source>
        <dbReference type="ARBA" id="ARBA00009063"/>
    </source>
</evidence>
<dbReference type="GO" id="GO:0048278">
    <property type="term" value="P:vesicle docking"/>
    <property type="evidence" value="ECO:0007669"/>
    <property type="project" value="TreeGrafter"/>
</dbReference>
<feature type="domain" description="T-SNARE coiled-coil homology" evidence="11">
    <location>
        <begin position="213"/>
        <end position="275"/>
    </location>
</feature>
<evidence type="ECO:0000256" key="8">
    <source>
        <dbReference type="ARBA" id="ARBA00023054"/>
    </source>
</evidence>
<evidence type="ECO:0000256" key="5">
    <source>
        <dbReference type="ARBA" id="ARBA00022927"/>
    </source>
</evidence>
<comment type="subcellular location">
    <subcellularLocation>
        <location evidence="1">Golgi apparatus membrane</location>
        <topology evidence="1">Single-pass type IV membrane protein</topology>
    </subcellularLocation>
</comment>
<dbReference type="PANTHER" id="PTHR19957">
    <property type="entry name" value="SYNTAXIN"/>
    <property type="match status" value="1"/>
</dbReference>
<dbReference type="GO" id="GO:0006886">
    <property type="term" value="P:intracellular protein transport"/>
    <property type="evidence" value="ECO:0007669"/>
    <property type="project" value="TreeGrafter"/>
</dbReference>
<evidence type="ECO:0000256" key="10">
    <source>
        <dbReference type="SAM" id="Phobius"/>
    </source>
</evidence>
<dbReference type="GO" id="GO:0006906">
    <property type="term" value="P:vesicle fusion"/>
    <property type="evidence" value="ECO:0007669"/>
    <property type="project" value="TreeGrafter"/>
</dbReference>
<keyword evidence="9 10" id="KW-0472">Membrane</keyword>
<evidence type="ECO:0000256" key="4">
    <source>
        <dbReference type="ARBA" id="ARBA00022692"/>
    </source>
</evidence>
<sequence>MATRSRTLLFLQYRNSFARTGTRRPTRPLGVDTSERAGLIANEVDQSTEVVVELSVLPPKWIDIVDEVDEDVDRIKARLTELEALHKKHLLPGFDDRLGEEQSIERLTTNITDMFRECERKVKRIANESQYAPATSKQNQVLARNIQTSLATKMQDLSSAFRKTQSNYLQKLRGREVRNKDAFAMESGPSDSQEDDLDAVFTDAQLQIVQNNERAITEREKEINEIVKSMLGVADIFRELHTMVIDQGTVLDRIDYNIEQVNVHMEDAHKQLLQGAKYQDRSKAKLCIILLGIVVFLLFLILVFKRRST</sequence>
<dbReference type="SUPFAM" id="SSF47661">
    <property type="entry name" value="t-snare proteins"/>
    <property type="match status" value="1"/>
</dbReference>
<evidence type="ECO:0000256" key="3">
    <source>
        <dbReference type="ARBA" id="ARBA00022448"/>
    </source>
</evidence>
<keyword evidence="6 10" id="KW-1133">Transmembrane helix</keyword>
<keyword evidence="4 10" id="KW-0812">Transmembrane</keyword>
<dbReference type="InterPro" id="IPR010989">
    <property type="entry name" value="SNARE"/>
</dbReference>
<dbReference type="Proteomes" id="UP000053201">
    <property type="component" value="Unassembled WGS sequence"/>
</dbReference>
<evidence type="ECO:0000256" key="9">
    <source>
        <dbReference type="ARBA" id="ARBA00023136"/>
    </source>
</evidence>
<evidence type="ECO:0000259" key="11">
    <source>
        <dbReference type="PROSITE" id="PS50192"/>
    </source>
</evidence>
<evidence type="ECO:0000256" key="6">
    <source>
        <dbReference type="ARBA" id="ARBA00022989"/>
    </source>
</evidence>
<feature type="transmembrane region" description="Helical" evidence="10">
    <location>
        <begin position="286"/>
        <end position="304"/>
    </location>
</feature>
<dbReference type="OrthoDB" id="10251371at2759"/>
<gene>
    <name evidence="12" type="ORF">SPPG_07897</name>
</gene>
<accession>A0A0L0H6U3</accession>
<dbReference type="SMART" id="SM00397">
    <property type="entry name" value="t_SNARE"/>
    <property type="match status" value="1"/>
</dbReference>
<dbReference type="PROSITE" id="PS50192">
    <property type="entry name" value="T_SNARE"/>
    <property type="match status" value="1"/>
</dbReference>
<dbReference type="RefSeq" id="XP_016604724.1">
    <property type="nucleotide sequence ID" value="XM_016756045.1"/>
</dbReference>
<protein>
    <recommendedName>
        <fullName evidence="11">t-SNARE coiled-coil homology domain-containing protein</fullName>
    </recommendedName>
</protein>
<dbReference type="Pfam" id="PF05739">
    <property type="entry name" value="SNARE"/>
    <property type="match status" value="1"/>
</dbReference>
<evidence type="ECO:0000313" key="12">
    <source>
        <dbReference type="EMBL" id="KNC96684.1"/>
    </source>
</evidence>
<dbReference type="EMBL" id="KQ257467">
    <property type="protein sequence ID" value="KNC96684.1"/>
    <property type="molecule type" value="Genomic_DNA"/>
</dbReference>
<dbReference type="VEuPathDB" id="FungiDB:SPPG_07897"/>
<dbReference type="eggNOG" id="KOG0809">
    <property type="taxonomic scope" value="Eukaryota"/>
</dbReference>
<keyword evidence="13" id="KW-1185">Reference proteome</keyword>
<evidence type="ECO:0000256" key="7">
    <source>
        <dbReference type="ARBA" id="ARBA00023034"/>
    </source>
</evidence>
<dbReference type="GO" id="GO:0031201">
    <property type="term" value="C:SNARE complex"/>
    <property type="evidence" value="ECO:0007669"/>
    <property type="project" value="TreeGrafter"/>
</dbReference>